<feature type="compositionally biased region" description="Basic and acidic residues" evidence="12">
    <location>
        <begin position="373"/>
        <end position="382"/>
    </location>
</feature>
<evidence type="ECO:0000256" key="9">
    <source>
        <dbReference type="ARBA" id="ARBA00022989"/>
    </source>
</evidence>
<dbReference type="GO" id="GO:0098794">
    <property type="term" value="C:postsynapse"/>
    <property type="evidence" value="ECO:0007669"/>
    <property type="project" value="TreeGrafter"/>
</dbReference>
<dbReference type="OrthoDB" id="418484at2759"/>
<evidence type="ECO:0000256" key="5">
    <source>
        <dbReference type="ARBA" id="ARBA00022692"/>
    </source>
</evidence>
<dbReference type="AlphaFoldDB" id="A0A4S2MC25"/>
<dbReference type="InterPro" id="IPR038081">
    <property type="entry name" value="CalX-like_sf"/>
</dbReference>
<feature type="transmembrane region" description="Helical" evidence="13">
    <location>
        <begin position="605"/>
        <end position="628"/>
    </location>
</feature>
<dbReference type="Gene3D" id="1.20.1420.30">
    <property type="entry name" value="NCX, central ion-binding region"/>
    <property type="match status" value="2"/>
</dbReference>
<dbReference type="InterPro" id="IPR044880">
    <property type="entry name" value="NCX_ion-bd_dom_sf"/>
</dbReference>
<evidence type="ECO:0000256" key="10">
    <source>
        <dbReference type="ARBA" id="ARBA00023065"/>
    </source>
</evidence>
<protein>
    <recommendedName>
        <fullName evidence="18">Sodium/calcium exchanger membrane region domain-containing protein</fullName>
    </recommendedName>
</protein>
<keyword evidence="2" id="KW-0813">Transport</keyword>
<keyword evidence="6" id="KW-0732">Signal</keyword>
<keyword evidence="4" id="KW-0109">Calcium transport</keyword>
<dbReference type="GO" id="GO:0012505">
    <property type="term" value="C:endomembrane system"/>
    <property type="evidence" value="ECO:0007669"/>
    <property type="project" value="UniProtKB-SubCell"/>
</dbReference>
<reference evidence="16 17" key="1">
    <citation type="journal article" date="2019" name="BMC Genomics">
        <title>New insights from Opisthorchis felineus genome: update on genomics of the epidemiologically important liver flukes.</title>
        <authorList>
            <person name="Ershov N.I."/>
            <person name="Mordvinov V.A."/>
            <person name="Prokhortchouk E.B."/>
            <person name="Pakharukova M.Y."/>
            <person name="Gunbin K.V."/>
            <person name="Ustyantsev K."/>
            <person name="Genaev M.A."/>
            <person name="Blinov A.G."/>
            <person name="Mazur A."/>
            <person name="Boulygina E."/>
            <person name="Tsygankova S."/>
            <person name="Khrameeva E."/>
            <person name="Chekanov N."/>
            <person name="Fan G."/>
            <person name="Xiao A."/>
            <person name="Zhang H."/>
            <person name="Xu X."/>
            <person name="Yang H."/>
            <person name="Solovyev V."/>
            <person name="Lee S.M."/>
            <person name="Liu X."/>
            <person name="Afonnikov D.A."/>
            <person name="Skryabin K.G."/>
        </authorList>
    </citation>
    <scope>NUCLEOTIDE SEQUENCE [LARGE SCALE GENOMIC DNA]</scope>
    <source>
        <strain evidence="16">AK-0245</strain>
        <tissue evidence="16">Whole organism</tissue>
    </source>
</reference>
<accession>A0A4S2MC25</accession>
<dbReference type="GO" id="GO:0007154">
    <property type="term" value="P:cell communication"/>
    <property type="evidence" value="ECO:0007669"/>
    <property type="project" value="InterPro"/>
</dbReference>
<evidence type="ECO:0000256" key="7">
    <source>
        <dbReference type="ARBA" id="ARBA00022737"/>
    </source>
</evidence>
<dbReference type="GO" id="GO:0005432">
    <property type="term" value="F:calcium:sodium antiporter activity"/>
    <property type="evidence" value="ECO:0007669"/>
    <property type="project" value="TreeGrafter"/>
</dbReference>
<feature type="transmembrane region" description="Helical" evidence="13">
    <location>
        <begin position="681"/>
        <end position="706"/>
    </location>
</feature>
<dbReference type="Proteomes" id="UP000308267">
    <property type="component" value="Unassembled WGS sequence"/>
</dbReference>
<dbReference type="STRING" id="147828.A0A4S2MC25"/>
<feature type="compositionally biased region" description="Polar residues" evidence="12">
    <location>
        <begin position="355"/>
        <end position="371"/>
    </location>
</feature>
<evidence type="ECO:0000256" key="3">
    <source>
        <dbReference type="ARBA" id="ARBA00022449"/>
    </source>
</evidence>
<feature type="transmembrane region" description="Helical" evidence="13">
    <location>
        <begin position="726"/>
        <end position="744"/>
    </location>
</feature>
<evidence type="ECO:0000313" key="16">
    <source>
        <dbReference type="EMBL" id="TGZ74133.1"/>
    </source>
</evidence>
<comment type="caution">
    <text evidence="16">The sequence shown here is derived from an EMBL/GenBank/DDBJ whole genome shotgun (WGS) entry which is preliminary data.</text>
</comment>
<evidence type="ECO:0000256" key="1">
    <source>
        <dbReference type="ARBA" id="ARBA00004127"/>
    </source>
</evidence>
<feature type="compositionally biased region" description="Basic and acidic residues" evidence="12">
    <location>
        <begin position="251"/>
        <end position="261"/>
    </location>
</feature>
<dbReference type="GO" id="GO:0098703">
    <property type="term" value="P:calcium ion import across plasma membrane"/>
    <property type="evidence" value="ECO:0007669"/>
    <property type="project" value="TreeGrafter"/>
</dbReference>
<feature type="region of interest" description="Disordered" evidence="12">
    <location>
        <begin position="236"/>
        <end position="261"/>
    </location>
</feature>
<keyword evidence="10" id="KW-0406">Ion transport</keyword>
<dbReference type="PANTHER" id="PTHR11878">
    <property type="entry name" value="SODIUM/CALCIUM EXCHANGER"/>
    <property type="match status" value="1"/>
</dbReference>
<evidence type="ECO:0000256" key="6">
    <source>
        <dbReference type="ARBA" id="ARBA00022729"/>
    </source>
</evidence>
<feature type="domain" description="Calx-beta" evidence="15">
    <location>
        <begin position="524"/>
        <end position="598"/>
    </location>
</feature>
<dbReference type="InterPro" id="IPR051171">
    <property type="entry name" value="CaCA"/>
</dbReference>
<evidence type="ECO:0000256" key="13">
    <source>
        <dbReference type="SAM" id="Phobius"/>
    </source>
</evidence>
<keyword evidence="17" id="KW-1185">Reference proteome</keyword>
<evidence type="ECO:0000256" key="8">
    <source>
        <dbReference type="ARBA" id="ARBA00022837"/>
    </source>
</evidence>
<proteinExistence type="predicted"/>
<feature type="transmembrane region" description="Helical" evidence="13">
    <location>
        <begin position="173"/>
        <end position="196"/>
    </location>
</feature>
<evidence type="ECO:0000313" key="17">
    <source>
        <dbReference type="Proteomes" id="UP000308267"/>
    </source>
</evidence>
<gene>
    <name evidence="16" type="ORF">CRM22_001107</name>
</gene>
<dbReference type="Pfam" id="PF01699">
    <property type="entry name" value="Na_Ca_ex"/>
    <property type="match status" value="2"/>
</dbReference>
<sequence length="766" mass="84028">MRNLSEVYGSVRFTLSLQDDLPYCVGWLSLPADNAWPQWLRIMLYVTGLLYLFVGIAVMSDIFMFSIERITSEKRLIRIYDDSTGALKECSVFVWNETVANLTLMALGSSAPEILLACIEAVKAIVSPTKEPPDSLGLFTILGSAAFNLFAISGICIVSVTSPQTKRIEKFGVFILTSFCSLFAYAWMLLITVFISPNEIELWEAGLTFLFFPMMVLMAFTADKQLWSTICSHRSQSNTSEMSQPGAETLGDSKSHHSKQDKNEDVEFRDLSLESQPGPVEGQPHKTGFRYVTTARFSRMNQYSQRISNEIAIDGLRKQHFGWAYFSCPTYMVSAGAREVSCLVHFQRHHVTSETGSKTLAKSCTEGNSKSLAGERETEKSRKSLQHHSVETGSVDPRRNSTSKNSLTPTTDIFYVPFEVRPGSAQPGIHYEPISAGVLHFTGEESEQSIVIGLNVDNSVPDCSEPLDFYVILTSHHSNNLKRDKNAEDREEEQKSQNLLRVATPASPSVARILLLSSDASDCLEMQTSHYYATPDSPSVVVAVIRRGPCQQFCQVEIFTRDGTARAADENGDYLPLTKDIEFQPGVSSHLISIQLTQHKPLSHMLGCVAALKTAVTGITLVAIGTSLPDAFASRTAARLDDSADNSIGNITGSNSVNVFLGLGVPWLFSAIDATIRGKRFCVSTSGVCEASMLFLGMALLCLGNLICRRKVFAGELGGPVCSKWIAGLGCITLWIIYVLVLSLRAYDVIGWNINVPSSSCGTTGK</sequence>
<feature type="domain" description="Sodium/calcium exchanger membrane region" evidence="14">
    <location>
        <begin position="46"/>
        <end position="220"/>
    </location>
</feature>
<feature type="domain" description="Calx-beta" evidence="15">
    <location>
        <begin position="415"/>
        <end position="479"/>
    </location>
</feature>
<dbReference type="SUPFAM" id="SSF141072">
    <property type="entry name" value="CalX-like"/>
    <property type="match status" value="2"/>
</dbReference>
<evidence type="ECO:0000259" key="14">
    <source>
        <dbReference type="Pfam" id="PF01699"/>
    </source>
</evidence>
<evidence type="ECO:0000256" key="12">
    <source>
        <dbReference type="SAM" id="MobiDB-lite"/>
    </source>
</evidence>
<dbReference type="Gene3D" id="2.60.40.2030">
    <property type="match status" value="2"/>
</dbReference>
<keyword evidence="7" id="KW-0677">Repeat</keyword>
<dbReference type="EMBL" id="SJOL01002109">
    <property type="protein sequence ID" value="TGZ74133.1"/>
    <property type="molecule type" value="Genomic_DNA"/>
</dbReference>
<feature type="transmembrane region" description="Helical" evidence="13">
    <location>
        <begin position="648"/>
        <end position="669"/>
    </location>
</feature>
<feature type="domain" description="Sodium/calcium exchanger membrane region" evidence="14">
    <location>
        <begin position="605"/>
        <end position="742"/>
    </location>
</feature>
<dbReference type="GO" id="GO:0042383">
    <property type="term" value="C:sarcolemma"/>
    <property type="evidence" value="ECO:0007669"/>
    <property type="project" value="TreeGrafter"/>
</dbReference>
<keyword evidence="11 13" id="KW-0472">Membrane</keyword>
<keyword evidence="5 13" id="KW-0812">Transmembrane</keyword>
<evidence type="ECO:0000256" key="2">
    <source>
        <dbReference type="ARBA" id="ARBA00022448"/>
    </source>
</evidence>
<evidence type="ECO:0000256" key="11">
    <source>
        <dbReference type="ARBA" id="ARBA00023136"/>
    </source>
</evidence>
<evidence type="ECO:0000259" key="15">
    <source>
        <dbReference type="Pfam" id="PF03160"/>
    </source>
</evidence>
<feature type="transmembrane region" description="Helical" evidence="13">
    <location>
        <begin position="202"/>
        <end position="220"/>
    </location>
</feature>
<dbReference type="Pfam" id="PF03160">
    <property type="entry name" value="Calx-beta"/>
    <property type="match status" value="2"/>
</dbReference>
<comment type="subcellular location">
    <subcellularLocation>
        <location evidence="1">Endomembrane system</location>
        <topology evidence="1">Multi-pass membrane protein</topology>
    </subcellularLocation>
</comment>
<evidence type="ECO:0000256" key="4">
    <source>
        <dbReference type="ARBA" id="ARBA00022568"/>
    </source>
</evidence>
<feature type="transmembrane region" description="Helical" evidence="13">
    <location>
        <begin position="138"/>
        <end position="161"/>
    </location>
</feature>
<feature type="region of interest" description="Disordered" evidence="12">
    <location>
        <begin position="355"/>
        <end position="408"/>
    </location>
</feature>
<dbReference type="PANTHER" id="PTHR11878:SF70">
    <property type="entry name" value="CALX-BETA DOMAIN-CONTAINING PROTEIN"/>
    <property type="match status" value="1"/>
</dbReference>
<name>A0A4S2MC25_OPIFE</name>
<keyword evidence="9 13" id="KW-1133">Transmembrane helix</keyword>
<keyword evidence="8" id="KW-0106">Calcium</keyword>
<feature type="transmembrane region" description="Helical" evidence="13">
    <location>
        <begin position="42"/>
        <end position="65"/>
    </location>
</feature>
<keyword evidence="3" id="KW-0050">Antiport</keyword>
<dbReference type="GO" id="GO:0030424">
    <property type="term" value="C:axon"/>
    <property type="evidence" value="ECO:0007669"/>
    <property type="project" value="TreeGrafter"/>
</dbReference>
<evidence type="ECO:0008006" key="18">
    <source>
        <dbReference type="Google" id="ProtNLM"/>
    </source>
</evidence>
<dbReference type="InterPro" id="IPR003644">
    <property type="entry name" value="Calx_beta"/>
</dbReference>
<dbReference type="InterPro" id="IPR004837">
    <property type="entry name" value="NaCa_Exmemb"/>
</dbReference>
<organism evidence="16 17">
    <name type="scientific">Opisthorchis felineus</name>
    <dbReference type="NCBI Taxonomy" id="147828"/>
    <lineage>
        <taxon>Eukaryota</taxon>
        <taxon>Metazoa</taxon>
        <taxon>Spiralia</taxon>
        <taxon>Lophotrochozoa</taxon>
        <taxon>Platyhelminthes</taxon>
        <taxon>Trematoda</taxon>
        <taxon>Digenea</taxon>
        <taxon>Opisthorchiida</taxon>
        <taxon>Opisthorchiata</taxon>
        <taxon>Opisthorchiidae</taxon>
        <taxon>Opisthorchis</taxon>
    </lineage>
</organism>